<protein>
    <submittedName>
        <fullName evidence="2">Uncharacterized protein</fullName>
    </submittedName>
</protein>
<reference evidence="2 3" key="1">
    <citation type="submission" date="2016-10" db="EMBL/GenBank/DDBJ databases">
        <authorList>
            <person name="de Groot N.N."/>
        </authorList>
    </citation>
    <scope>NUCLEOTIDE SEQUENCE [LARGE SCALE GENOMIC DNA]</scope>
    <source>
        <strain evidence="2 3">L 420-91</strain>
    </source>
</reference>
<dbReference type="Proteomes" id="UP000198956">
    <property type="component" value="Unassembled WGS sequence"/>
</dbReference>
<dbReference type="InterPro" id="IPR035324">
    <property type="entry name" value="DUF5381"/>
</dbReference>
<dbReference type="RefSeq" id="WP_091260860.1">
    <property type="nucleotide sequence ID" value="NZ_FNDE01000027.1"/>
</dbReference>
<accession>A0A1G8CQJ5</accession>
<keyword evidence="1" id="KW-1133">Transmembrane helix</keyword>
<dbReference type="Pfam" id="PF17353">
    <property type="entry name" value="DUF5381"/>
    <property type="match status" value="1"/>
</dbReference>
<proteinExistence type="predicted"/>
<feature type="transmembrane region" description="Helical" evidence="1">
    <location>
        <begin position="20"/>
        <end position="40"/>
    </location>
</feature>
<evidence type="ECO:0000313" key="2">
    <source>
        <dbReference type="EMBL" id="SDH47170.1"/>
    </source>
</evidence>
<evidence type="ECO:0000313" key="3">
    <source>
        <dbReference type="Proteomes" id="UP000198956"/>
    </source>
</evidence>
<keyword evidence="1" id="KW-0472">Membrane</keyword>
<organism evidence="2 3">
    <name type="scientific">Aneurinibacillus thermoaerophilus</name>
    <dbReference type="NCBI Taxonomy" id="143495"/>
    <lineage>
        <taxon>Bacteria</taxon>
        <taxon>Bacillati</taxon>
        <taxon>Bacillota</taxon>
        <taxon>Bacilli</taxon>
        <taxon>Bacillales</taxon>
        <taxon>Paenibacillaceae</taxon>
        <taxon>Aneurinibacillus group</taxon>
        <taxon>Aneurinibacillus</taxon>
    </lineage>
</organism>
<name>A0A1G8CQJ5_ANETH</name>
<keyword evidence="1" id="KW-0812">Transmembrane</keyword>
<evidence type="ECO:0000256" key="1">
    <source>
        <dbReference type="SAM" id="Phobius"/>
    </source>
</evidence>
<sequence>MKSLKKTDHGVQVVYTNMDAGCMTVLPGIMVAVSLLIFYFLPELGIIKGLIGLIIGIMAFLLFGGILLRILMIIRRKNPVLIEVRDGYLMDRKKKVPISEINEVSFGWNQGRLGGIIFPDLAVQTIHNKRYYFCYYNLISERAIKELVEQYILPFATPQCKSKWEKHFWRKNKAQ</sequence>
<dbReference type="OrthoDB" id="2855047at2"/>
<dbReference type="EMBL" id="FNDE01000027">
    <property type="protein sequence ID" value="SDH47170.1"/>
    <property type="molecule type" value="Genomic_DNA"/>
</dbReference>
<gene>
    <name evidence="2" type="ORF">SAMN04489735_10273</name>
</gene>
<feature type="transmembrane region" description="Helical" evidence="1">
    <location>
        <begin position="46"/>
        <end position="68"/>
    </location>
</feature>
<dbReference type="AlphaFoldDB" id="A0A1G8CQJ5"/>